<reference evidence="2 3" key="2">
    <citation type="submission" date="2018-11" db="EMBL/GenBank/DDBJ databases">
        <authorList>
            <consortium name="Pathogen Informatics"/>
        </authorList>
    </citation>
    <scope>NUCLEOTIDE SEQUENCE [LARGE SCALE GENOMIC DNA]</scope>
</reference>
<dbReference type="Pfam" id="PF04727">
    <property type="entry name" value="ELMO_CED12"/>
    <property type="match status" value="1"/>
</dbReference>
<evidence type="ECO:0000313" key="2">
    <source>
        <dbReference type="EMBL" id="VDK39616.1"/>
    </source>
</evidence>
<organism evidence="4">
    <name type="scientific">Taenia asiatica</name>
    <name type="common">Asian tapeworm</name>
    <dbReference type="NCBI Taxonomy" id="60517"/>
    <lineage>
        <taxon>Eukaryota</taxon>
        <taxon>Metazoa</taxon>
        <taxon>Spiralia</taxon>
        <taxon>Lophotrochozoa</taxon>
        <taxon>Platyhelminthes</taxon>
        <taxon>Cestoda</taxon>
        <taxon>Eucestoda</taxon>
        <taxon>Cyclophyllidea</taxon>
        <taxon>Taeniidae</taxon>
        <taxon>Taenia</taxon>
    </lineage>
</organism>
<dbReference type="PROSITE" id="PS51335">
    <property type="entry name" value="ELMO"/>
    <property type="match status" value="1"/>
</dbReference>
<dbReference type="PANTHER" id="PTHR12771">
    <property type="entry name" value="ENGULFMENT AND CELL MOTILITY"/>
    <property type="match status" value="1"/>
</dbReference>
<sequence length="235" mass="26776">MCFLLDTFGRYQFVYPPISSSFVSIMYNLYKWFVVLLYGHSELERIMVKNNSGFARTVKIEKSFQLSDNIMIRDGLYSLPLPKYAALVFHEECVANSTLSVDFKQSVIQIRGYRSLVARAGALKNSHFSIDDEAHVIWNSILPEEPFSLKSKRWSDIGFQGSCPATDFRGMGVLGAENLRYFIKYHKELALNTFSSSLRPQEWYPFATVGINLSGLVSIRRLRLPTIAPNLGFST</sequence>
<reference evidence="4" key="1">
    <citation type="submission" date="2017-02" db="UniProtKB">
        <authorList>
            <consortium name="WormBaseParasite"/>
        </authorList>
    </citation>
    <scope>IDENTIFICATION</scope>
</reference>
<dbReference type="GO" id="GO:0005096">
    <property type="term" value="F:GTPase activator activity"/>
    <property type="evidence" value="ECO:0007669"/>
    <property type="project" value="TreeGrafter"/>
</dbReference>
<dbReference type="PANTHER" id="PTHR12771:SF51">
    <property type="entry name" value="LD01482P"/>
    <property type="match status" value="1"/>
</dbReference>
<dbReference type="Proteomes" id="UP000282613">
    <property type="component" value="Unassembled WGS sequence"/>
</dbReference>
<evidence type="ECO:0000259" key="1">
    <source>
        <dbReference type="PROSITE" id="PS51335"/>
    </source>
</evidence>
<dbReference type="InterPro" id="IPR050868">
    <property type="entry name" value="ELMO_domain-containing"/>
</dbReference>
<dbReference type="AlphaFoldDB" id="A0A0R3WBU3"/>
<evidence type="ECO:0000313" key="3">
    <source>
        <dbReference type="Proteomes" id="UP000282613"/>
    </source>
</evidence>
<proteinExistence type="predicted"/>
<name>A0A0R3WBU3_TAEAS</name>
<dbReference type="STRING" id="60517.A0A0R3WBU3"/>
<keyword evidence="3" id="KW-1185">Reference proteome</keyword>
<accession>A0A0R3WBU3</accession>
<evidence type="ECO:0000313" key="4">
    <source>
        <dbReference type="WBParaSite" id="TASK_0000812701-mRNA-1"/>
    </source>
</evidence>
<gene>
    <name evidence="2" type="ORF">TASK_LOCUS8128</name>
</gene>
<dbReference type="OrthoDB" id="67155at2759"/>
<dbReference type="WBParaSite" id="TASK_0000812701-mRNA-1">
    <property type="protein sequence ID" value="TASK_0000812701-mRNA-1"/>
    <property type="gene ID" value="TASK_0000812701"/>
</dbReference>
<feature type="domain" description="ELMO" evidence="1">
    <location>
        <begin position="129"/>
        <end position="235"/>
    </location>
</feature>
<dbReference type="InterPro" id="IPR006816">
    <property type="entry name" value="ELMO_dom"/>
</dbReference>
<protein>
    <submittedName>
        <fullName evidence="4">ELMO domain-containing protein</fullName>
    </submittedName>
</protein>
<dbReference type="EMBL" id="UYRS01018734">
    <property type="protein sequence ID" value="VDK39616.1"/>
    <property type="molecule type" value="Genomic_DNA"/>
</dbReference>